<keyword evidence="1" id="KW-0285">Flavoprotein</keyword>
<name>A0A6P2CFH9_9NOCA</name>
<proteinExistence type="predicted"/>
<dbReference type="InterPro" id="IPR029039">
    <property type="entry name" value="Flavoprotein-like_sf"/>
</dbReference>
<dbReference type="RefSeq" id="WP_010839639.1">
    <property type="nucleotide sequence ID" value="NZ_QRCM01000001.1"/>
</dbReference>
<evidence type="ECO:0000256" key="1">
    <source>
        <dbReference type="ARBA" id="ARBA00022630"/>
    </source>
</evidence>
<accession>A0A6P2CFH9</accession>
<evidence type="ECO:0000259" key="2">
    <source>
        <dbReference type="PROSITE" id="PS50902"/>
    </source>
</evidence>
<dbReference type="AlphaFoldDB" id="A0A6P2CFH9"/>
<dbReference type="SUPFAM" id="SSF52218">
    <property type="entry name" value="Flavoproteins"/>
    <property type="match status" value="1"/>
</dbReference>
<dbReference type="Gene3D" id="3.40.50.360">
    <property type="match status" value="1"/>
</dbReference>
<reference evidence="3 4" key="1">
    <citation type="submission" date="2018-07" db="EMBL/GenBank/DDBJ databases">
        <title>Genome sequence of Rhodococcus rhodnii ATCC 35071 from Rhodnius prolixus.</title>
        <authorList>
            <person name="Patel V."/>
            <person name="Vogel K.J."/>
        </authorList>
    </citation>
    <scope>NUCLEOTIDE SEQUENCE [LARGE SCALE GENOMIC DNA]</scope>
    <source>
        <strain evidence="3 4">ATCC 35071</strain>
    </source>
</reference>
<dbReference type="EMBL" id="QRCM01000001">
    <property type="protein sequence ID" value="TXG91112.1"/>
    <property type="molecule type" value="Genomic_DNA"/>
</dbReference>
<dbReference type="InterPro" id="IPR008254">
    <property type="entry name" value="Flavodoxin/NO_synth"/>
</dbReference>
<dbReference type="Proteomes" id="UP000471120">
    <property type="component" value="Unassembled WGS sequence"/>
</dbReference>
<sequence length="150" mass="16030">MAVVILYGSEAGTAEQVAEHLVDVLSEFGDGDVALYDMTDYDPGDLDPEDFHVVVCSTYGDGELPTGAEPFHEALEDDEPDLTGVRFALFGMGDSVYDTFNRGGEIMAAKLVSLGAEQVGEHARHDASGSVKPTAQAEEWARKIGAEFLS</sequence>
<evidence type="ECO:0000313" key="4">
    <source>
        <dbReference type="Proteomes" id="UP000471120"/>
    </source>
</evidence>
<gene>
    <name evidence="3" type="ORF">DW322_13895</name>
</gene>
<evidence type="ECO:0000313" key="3">
    <source>
        <dbReference type="EMBL" id="TXG91112.1"/>
    </source>
</evidence>
<dbReference type="GO" id="GO:0016491">
    <property type="term" value="F:oxidoreductase activity"/>
    <property type="evidence" value="ECO:0007669"/>
    <property type="project" value="TreeGrafter"/>
</dbReference>
<dbReference type="GO" id="GO:0010181">
    <property type="term" value="F:FMN binding"/>
    <property type="evidence" value="ECO:0007669"/>
    <property type="project" value="InterPro"/>
</dbReference>
<organism evidence="3 4">
    <name type="scientific">Rhodococcus rhodnii</name>
    <dbReference type="NCBI Taxonomy" id="38312"/>
    <lineage>
        <taxon>Bacteria</taxon>
        <taxon>Bacillati</taxon>
        <taxon>Actinomycetota</taxon>
        <taxon>Actinomycetes</taxon>
        <taxon>Mycobacteriales</taxon>
        <taxon>Nocardiaceae</taxon>
        <taxon>Rhodococcus</taxon>
    </lineage>
</organism>
<dbReference type="GO" id="GO:0050660">
    <property type="term" value="F:flavin adenine dinucleotide binding"/>
    <property type="evidence" value="ECO:0007669"/>
    <property type="project" value="TreeGrafter"/>
</dbReference>
<protein>
    <submittedName>
        <fullName evidence="3">Nitric oxide synthase</fullName>
    </submittedName>
</protein>
<comment type="caution">
    <text evidence="3">The sequence shown here is derived from an EMBL/GenBank/DDBJ whole genome shotgun (WGS) entry which is preliminary data.</text>
</comment>
<dbReference type="Pfam" id="PF00258">
    <property type="entry name" value="Flavodoxin_1"/>
    <property type="match status" value="1"/>
</dbReference>
<dbReference type="InterPro" id="IPR001094">
    <property type="entry name" value="Flavdoxin-like"/>
</dbReference>
<dbReference type="PRINTS" id="PR00369">
    <property type="entry name" value="FLAVODOXIN"/>
</dbReference>
<dbReference type="GO" id="GO:0005829">
    <property type="term" value="C:cytosol"/>
    <property type="evidence" value="ECO:0007669"/>
    <property type="project" value="TreeGrafter"/>
</dbReference>
<dbReference type="PROSITE" id="PS50902">
    <property type="entry name" value="FLAVODOXIN_LIKE"/>
    <property type="match status" value="1"/>
</dbReference>
<feature type="domain" description="Flavodoxin-like" evidence="2">
    <location>
        <begin position="3"/>
        <end position="145"/>
    </location>
</feature>
<dbReference type="PANTHER" id="PTHR19384">
    <property type="entry name" value="NITRIC OXIDE SYNTHASE-RELATED"/>
    <property type="match status" value="1"/>
</dbReference>